<keyword evidence="4" id="KW-0456">Lyase</keyword>
<evidence type="ECO:0000259" key="9">
    <source>
        <dbReference type="Pfam" id="PF01974"/>
    </source>
</evidence>
<feature type="compositionally biased region" description="Pro residues" evidence="8">
    <location>
        <begin position="26"/>
        <end position="37"/>
    </location>
</feature>
<feature type="compositionally biased region" description="Polar residues" evidence="8">
    <location>
        <begin position="242"/>
        <end position="258"/>
    </location>
</feature>
<comment type="similarity">
    <text evidence="1">Belongs to the tRNA-intron endonuclease family.</text>
</comment>
<dbReference type="OrthoDB" id="10249562at2759"/>
<keyword evidence="11" id="KW-1185">Reference proteome</keyword>
<dbReference type="GO" id="GO:0000213">
    <property type="term" value="F:tRNA-intron lyase activity"/>
    <property type="evidence" value="ECO:0007669"/>
    <property type="project" value="UniProtKB-EC"/>
</dbReference>
<feature type="active site" evidence="7">
    <location>
        <position position="480"/>
    </location>
</feature>
<dbReference type="GO" id="GO:0003676">
    <property type="term" value="F:nucleic acid binding"/>
    <property type="evidence" value="ECO:0007669"/>
    <property type="project" value="InterPro"/>
</dbReference>
<dbReference type="PIRSF" id="PIRSF011789">
    <property type="entry name" value="tRNA_splic_SEN2"/>
    <property type="match status" value="1"/>
</dbReference>
<dbReference type="GO" id="GO:0000379">
    <property type="term" value="P:tRNA-type intron splice site recognition and cleavage"/>
    <property type="evidence" value="ECO:0007669"/>
    <property type="project" value="TreeGrafter"/>
</dbReference>
<gene>
    <name evidence="10" type="ORF">SODALDRAFT_332458</name>
</gene>
<dbReference type="CDD" id="cd22363">
    <property type="entry name" value="tRNA-intron_lyase_C"/>
    <property type="match status" value="1"/>
</dbReference>
<organism evidence="10 11">
    <name type="scientific">Sodiomyces alkalinus (strain CBS 110278 / VKM F-3762 / F11)</name>
    <name type="common">Alkaliphilic filamentous fungus</name>
    <dbReference type="NCBI Taxonomy" id="1314773"/>
    <lineage>
        <taxon>Eukaryota</taxon>
        <taxon>Fungi</taxon>
        <taxon>Dikarya</taxon>
        <taxon>Ascomycota</taxon>
        <taxon>Pezizomycotina</taxon>
        <taxon>Sordariomycetes</taxon>
        <taxon>Hypocreomycetidae</taxon>
        <taxon>Glomerellales</taxon>
        <taxon>Plectosphaerellaceae</taxon>
        <taxon>Sodiomyces</taxon>
    </lineage>
</organism>
<feature type="domain" description="tRNA intron endonuclease catalytic" evidence="9">
    <location>
        <begin position="442"/>
        <end position="531"/>
    </location>
</feature>
<dbReference type="STRING" id="1314773.A0A3N2PWX5"/>
<sequence>MAEVLSSTSAPNGGNVPVTASSASRPPKPNQPRPPPLHELYALPAPIRTLPLPTFYPNNPLSLIQLVWAWTRQVLSPPPAEPSVVWEGVWSPESGSVNVFDEKAMRALWEQGFYGKGNLSRSEPNWLKREKVRRGVLQAHVSEELTESRRAERFRMKWERAKAEQEAIRRIRMEEVREAILARPRAQEVVSDISLSESRTWSAPVGPAELLSLPNSPVELKASAVSPPQPSTPAMVVLEGQNGDQSSPAAGPNGSVNGEQAVADPPPSILSPETRSPNGMPKTPNNTTKGQTLKRKKSVRFSPRVESTIYQLLDPPSLHHAALNDRANGSVDEPSPLDRELAALPGSGVTYSAQNGKEKDVEASSSALPHSEEEGEEIKEDMEHLQLVAEEAFFLVFGLGALKVLDPATRSPMDVPALFQAFRRNSKFPPLSLDELRPDDGFLVHYAVYHHFRSLGWVPRPGIKFGMDWMLYARGPVFDHAEFGIRVMPSYTHPWWKASGQEMPSKSWPWLHAMVRVLAHVQKSLVLVYVDIPPPPAFEEAMSKGPAEVFKLYKIREVMIKRWSGNRNR</sequence>
<dbReference type="Gene3D" id="3.40.1350.10">
    <property type="match status" value="1"/>
</dbReference>
<keyword evidence="3" id="KW-0819">tRNA processing</keyword>
<evidence type="ECO:0000256" key="8">
    <source>
        <dbReference type="SAM" id="MobiDB-lite"/>
    </source>
</evidence>
<evidence type="ECO:0000313" key="10">
    <source>
        <dbReference type="EMBL" id="ROT39020.1"/>
    </source>
</evidence>
<dbReference type="InterPro" id="IPR006677">
    <property type="entry name" value="tRNA_intron_Endonuc_cat-like"/>
</dbReference>
<evidence type="ECO:0000256" key="4">
    <source>
        <dbReference type="ARBA" id="ARBA00023239"/>
    </source>
</evidence>
<dbReference type="AlphaFoldDB" id="A0A3N2PWX5"/>
<feature type="compositionally biased region" description="Polar residues" evidence="8">
    <location>
        <begin position="1"/>
        <end position="24"/>
    </location>
</feature>
<dbReference type="RefSeq" id="XP_028466826.1">
    <property type="nucleotide sequence ID" value="XM_028611714.1"/>
</dbReference>
<evidence type="ECO:0000313" key="11">
    <source>
        <dbReference type="Proteomes" id="UP000272025"/>
    </source>
</evidence>
<dbReference type="GO" id="GO:0000214">
    <property type="term" value="C:tRNA-intron endonuclease complex"/>
    <property type="evidence" value="ECO:0007669"/>
    <property type="project" value="InterPro"/>
</dbReference>
<proteinExistence type="inferred from homology"/>
<protein>
    <recommendedName>
        <fullName evidence="2">tRNA-intron lyase</fullName>
        <ecNumber evidence="2">4.6.1.16</ecNumber>
    </recommendedName>
    <alternativeName>
        <fullName evidence="5">tRNA-intron endonuclease Sen2</fullName>
    </alternativeName>
</protein>
<reference evidence="10 11" key="1">
    <citation type="journal article" date="2018" name="Mol. Ecol.">
        <title>The obligate alkalophilic soda-lake fungus Sodiomyces alkalinus has shifted to a protein diet.</title>
        <authorList>
            <person name="Grum-Grzhimaylo A.A."/>
            <person name="Falkoski D.L."/>
            <person name="van den Heuvel J."/>
            <person name="Valero-Jimenez C.A."/>
            <person name="Min B."/>
            <person name="Choi I.G."/>
            <person name="Lipzen A."/>
            <person name="Daum C.G."/>
            <person name="Aanen D.K."/>
            <person name="Tsang A."/>
            <person name="Henrissat B."/>
            <person name="Bilanenko E.N."/>
            <person name="de Vries R.P."/>
            <person name="van Kan J.A.L."/>
            <person name="Grigoriev I.V."/>
            <person name="Debets A.J.M."/>
        </authorList>
    </citation>
    <scope>NUCLEOTIDE SEQUENCE [LARGE SCALE GENOMIC DNA]</scope>
    <source>
        <strain evidence="10 11">F11</strain>
    </source>
</reference>
<dbReference type="InterPro" id="IPR006676">
    <property type="entry name" value="tRNA_splic"/>
</dbReference>
<dbReference type="Pfam" id="PF01974">
    <property type="entry name" value="tRNA_int_endo"/>
    <property type="match status" value="1"/>
</dbReference>
<evidence type="ECO:0000256" key="3">
    <source>
        <dbReference type="ARBA" id="ARBA00022694"/>
    </source>
</evidence>
<feature type="compositionally biased region" description="Polar residues" evidence="8">
    <location>
        <begin position="271"/>
        <end position="291"/>
    </location>
</feature>
<evidence type="ECO:0000256" key="7">
    <source>
        <dbReference type="PIRSR" id="PIRSR011789-1"/>
    </source>
</evidence>
<feature type="region of interest" description="Disordered" evidence="8">
    <location>
        <begin position="221"/>
        <end position="300"/>
    </location>
</feature>
<feature type="region of interest" description="Disordered" evidence="8">
    <location>
        <begin position="1"/>
        <end position="38"/>
    </location>
</feature>
<dbReference type="EMBL" id="ML119054">
    <property type="protein sequence ID" value="ROT39020.1"/>
    <property type="molecule type" value="Genomic_DNA"/>
</dbReference>
<dbReference type="GO" id="GO:0005737">
    <property type="term" value="C:cytoplasm"/>
    <property type="evidence" value="ECO:0007669"/>
    <property type="project" value="TreeGrafter"/>
</dbReference>
<dbReference type="Proteomes" id="UP000272025">
    <property type="component" value="Unassembled WGS sequence"/>
</dbReference>
<feature type="active site" evidence="7">
    <location>
        <position position="472"/>
    </location>
</feature>
<dbReference type="InterPro" id="IPR016589">
    <property type="entry name" value="tRNA_splic_SEN2"/>
</dbReference>
<name>A0A3N2PWX5_SODAK</name>
<dbReference type="GeneID" id="39580192"/>
<feature type="active site" evidence="7">
    <location>
        <position position="523"/>
    </location>
</feature>
<comment type="catalytic activity">
    <reaction evidence="6">
        <text>pretRNA = a 3'-half-tRNA molecule with a 5'-OH end + a 5'-half-tRNA molecule with a 2',3'-cyclic phosphate end + an intron with a 2',3'-cyclic phosphate and a 5'-hydroxyl terminus.</text>
        <dbReference type="EC" id="4.6.1.16"/>
    </reaction>
</comment>
<accession>A0A3N2PWX5</accession>
<dbReference type="PANTHER" id="PTHR21227">
    <property type="entry name" value="TRNA-SPLICING ENDONUCLEASE SUBUNIT SEN2"/>
    <property type="match status" value="1"/>
</dbReference>
<evidence type="ECO:0000256" key="6">
    <source>
        <dbReference type="ARBA" id="ARBA00034031"/>
    </source>
</evidence>
<evidence type="ECO:0000256" key="2">
    <source>
        <dbReference type="ARBA" id="ARBA00012573"/>
    </source>
</evidence>
<feature type="region of interest" description="Disordered" evidence="8">
    <location>
        <begin position="348"/>
        <end position="379"/>
    </location>
</feature>
<dbReference type="InterPro" id="IPR011856">
    <property type="entry name" value="tRNA_endonuc-like_dom_sf"/>
</dbReference>
<dbReference type="PANTHER" id="PTHR21227:SF0">
    <property type="entry name" value="TRNA-SPLICING ENDONUCLEASE SUBUNIT SEN2"/>
    <property type="match status" value="1"/>
</dbReference>
<dbReference type="InterPro" id="IPR036167">
    <property type="entry name" value="tRNA_intron_Endo_cat-like_sf"/>
</dbReference>
<evidence type="ECO:0000256" key="5">
    <source>
        <dbReference type="ARBA" id="ARBA00032432"/>
    </source>
</evidence>
<dbReference type="SUPFAM" id="SSF53032">
    <property type="entry name" value="tRNA-intron endonuclease catalytic domain-like"/>
    <property type="match status" value="1"/>
</dbReference>
<dbReference type="EC" id="4.6.1.16" evidence="2"/>
<evidence type="ECO:0000256" key="1">
    <source>
        <dbReference type="ARBA" id="ARBA00008078"/>
    </source>
</evidence>